<evidence type="ECO:0008006" key="3">
    <source>
        <dbReference type="Google" id="ProtNLM"/>
    </source>
</evidence>
<proteinExistence type="predicted"/>
<evidence type="ECO:0000313" key="1">
    <source>
        <dbReference type="EMBL" id="CAB9514276.1"/>
    </source>
</evidence>
<dbReference type="Proteomes" id="UP001153069">
    <property type="component" value="Unassembled WGS sequence"/>
</dbReference>
<reference evidence="1" key="1">
    <citation type="submission" date="2020-06" db="EMBL/GenBank/DDBJ databases">
        <authorList>
            <consortium name="Plant Systems Biology data submission"/>
        </authorList>
    </citation>
    <scope>NUCLEOTIDE SEQUENCE</scope>
    <source>
        <strain evidence="1">D6</strain>
    </source>
</reference>
<sequence>MIRDAIPANNPTPELFGPWHNLSIVSPRLDMCVIEKIGSKHWRLVQCLMNRPNQTMDDLVRGLPCPEDAVIANSSEMVSSTVFLRDPLERFLSAYLDKCVVAREIDTHCQPMEVFQRSNRLVEGIIDNKRHFFEAYVDTMPLKWNLHFFPQSFYCDGLFRHIQNYDFVGQMGQNFYNDLDRLSQQFPHGRFGAILDGIFELEKNLATSAGNIGVETSASSHVREYYTPATLRRVLEYTAIDYMLLNITIPEWAQQMLNDEV</sequence>
<evidence type="ECO:0000313" key="2">
    <source>
        <dbReference type="Proteomes" id="UP001153069"/>
    </source>
</evidence>
<gene>
    <name evidence="1" type="ORF">SEMRO_643_G180350.1</name>
</gene>
<accession>A0A9N8E7Y9</accession>
<dbReference type="AlphaFoldDB" id="A0A9N8E7Y9"/>
<keyword evidence="2" id="KW-1185">Reference proteome</keyword>
<dbReference type="OrthoDB" id="408912at2759"/>
<protein>
    <recommendedName>
        <fullName evidence="3">Sulfotransferase</fullName>
    </recommendedName>
</protein>
<dbReference type="GO" id="GO:0008146">
    <property type="term" value="F:sulfotransferase activity"/>
    <property type="evidence" value="ECO:0007669"/>
    <property type="project" value="InterPro"/>
</dbReference>
<dbReference type="EMBL" id="CAICTM010000642">
    <property type="protein sequence ID" value="CAB9514276.1"/>
    <property type="molecule type" value="Genomic_DNA"/>
</dbReference>
<comment type="caution">
    <text evidence="1">The sequence shown here is derived from an EMBL/GenBank/DDBJ whole genome shotgun (WGS) entry which is preliminary data.</text>
</comment>
<dbReference type="Pfam" id="PF03567">
    <property type="entry name" value="Sulfotransfer_2"/>
    <property type="match status" value="1"/>
</dbReference>
<organism evidence="1 2">
    <name type="scientific">Seminavis robusta</name>
    <dbReference type="NCBI Taxonomy" id="568900"/>
    <lineage>
        <taxon>Eukaryota</taxon>
        <taxon>Sar</taxon>
        <taxon>Stramenopiles</taxon>
        <taxon>Ochrophyta</taxon>
        <taxon>Bacillariophyta</taxon>
        <taxon>Bacillariophyceae</taxon>
        <taxon>Bacillariophycidae</taxon>
        <taxon>Naviculales</taxon>
        <taxon>Naviculaceae</taxon>
        <taxon>Seminavis</taxon>
    </lineage>
</organism>
<name>A0A9N8E7Y9_9STRA</name>
<dbReference type="GO" id="GO:0016020">
    <property type="term" value="C:membrane"/>
    <property type="evidence" value="ECO:0007669"/>
    <property type="project" value="InterPro"/>
</dbReference>
<dbReference type="InterPro" id="IPR005331">
    <property type="entry name" value="Sulfotransferase"/>
</dbReference>